<accession>A0ABT6YQ76</accession>
<name>A0ABT6YQ76_9BACT</name>
<reference evidence="1 2" key="1">
    <citation type="submission" date="2023-05" db="EMBL/GenBank/DDBJ databases">
        <title>Novel species of genus Flectobacillus isolated from stream in China.</title>
        <authorList>
            <person name="Lu H."/>
        </authorList>
    </citation>
    <scope>NUCLEOTIDE SEQUENCE [LARGE SCALE GENOMIC DNA]</scope>
    <source>
        <strain evidence="1 2">DC10W</strain>
    </source>
</reference>
<dbReference type="Proteomes" id="UP001236569">
    <property type="component" value="Unassembled WGS sequence"/>
</dbReference>
<sequence>MRKIDKSTILSKVYKQWEEQLEASASKHPKYTSSNFRYFDDIKMNLFHCQNGLCAYTEKRLCPEGYGSENWNDGRYTSNIPDSIGHLEHFDESLKVNKAWLWDNLFMVLEKVNDQKSNDPINNILKPDHHEYDENALLAYNHEEHIFFANVDNPNLTEDQRKSIDKMIITLGINKVKSFRKQYILSKIFILQKGFPHEPITEYPTAFEMTKRNLGLV</sequence>
<dbReference type="RefSeq" id="WP_283370699.1">
    <property type="nucleotide sequence ID" value="NZ_JASHID010000011.1"/>
</dbReference>
<protein>
    <recommendedName>
        <fullName evidence="3">TIGR02646 family protein</fullName>
    </recommendedName>
</protein>
<evidence type="ECO:0000313" key="2">
    <source>
        <dbReference type="Proteomes" id="UP001236569"/>
    </source>
</evidence>
<gene>
    <name evidence="1" type="ORF">QM480_15470</name>
</gene>
<dbReference type="EMBL" id="JASHID010000011">
    <property type="protein sequence ID" value="MDI9865743.1"/>
    <property type="molecule type" value="Genomic_DNA"/>
</dbReference>
<comment type="caution">
    <text evidence="1">The sequence shown here is derived from an EMBL/GenBank/DDBJ whole genome shotgun (WGS) entry which is preliminary data.</text>
</comment>
<evidence type="ECO:0000313" key="1">
    <source>
        <dbReference type="EMBL" id="MDI9865743.1"/>
    </source>
</evidence>
<proteinExistence type="predicted"/>
<organism evidence="1 2">
    <name type="scientific">Flectobacillus longus</name>
    <dbReference type="NCBI Taxonomy" id="2984207"/>
    <lineage>
        <taxon>Bacteria</taxon>
        <taxon>Pseudomonadati</taxon>
        <taxon>Bacteroidota</taxon>
        <taxon>Cytophagia</taxon>
        <taxon>Cytophagales</taxon>
        <taxon>Flectobacillaceae</taxon>
        <taxon>Flectobacillus</taxon>
    </lineage>
</organism>
<evidence type="ECO:0008006" key="3">
    <source>
        <dbReference type="Google" id="ProtNLM"/>
    </source>
</evidence>
<keyword evidence="2" id="KW-1185">Reference proteome</keyword>